<name>A0A395GKI8_9EURO</name>
<reference evidence="2 3" key="1">
    <citation type="submission" date="2018-02" db="EMBL/GenBank/DDBJ databases">
        <title>The genomes of Aspergillus section Nigri reveals drivers in fungal speciation.</title>
        <authorList>
            <consortium name="DOE Joint Genome Institute"/>
            <person name="Vesth T.C."/>
            <person name="Nybo J."/>
            <person name="Theobald S."/>
            <person name="Brandl J."/>
            <person name="Frisvad J.C."/>
            <person name="Nielsen K.F."/>
            <person name="Lyhne E.K."/>
            <person name="Kogle M.E."/>
            <person name="Kuo A."/>
            <person name="Riley R."/>
            <person name="Clum A."/>
            <person name="Nolan M."/>
            <person name="Lipzen A."/>
            <person name="Salamov A."/>
            <person name="Henrissat B."/>
            <person name="Wiebenga A."/>
            <person name="De vries R.P."/>
            <person name="Grigoriev I.V."/>
            <person name="Mortensen U.H."/>
            <person name="Andersen M.R."/>
            <person name="Baker S.E."/>
        </authorList>
    </citation>
    <scope>NUCLEOTIDE SEQUENCE [LARGE SCALE GENOMIC DNA]</scope>
    <source>
        <strain evidence="2 3">CBS 121593</strain>
    </source>
</reference>
<organism evidence="2 3">
    <name type="scientific">Aspergillus ibericus CBS 121593</name>
    <dbReference type="NCBI Taxonomy" id="1448316"/>
    <lineage>
        <taxon>Eukaryota</taxon>
        <taxon>Fungi</taxon>
        <taxon>Dikarya</taxon>
        <taxon>Ascomycota</taxon>
        <taxon>Pezizomycotina</taxon>
        <taxon>Eurotiomycetes</taxon>
        <taxon>Eurotiomycetidae</taxon>
        <taxon>Eurotiales</taxon>
        <taxon>Aspergillaceae</taxon>
        <taxon>Aspergillus</taxon>
        <taxon>Aspergillus subgen. Circumdati</taxon>
    </lineage>
</organism>
<gene>
    <name evidence="2" type="ORF">BO80DRAFT_439116</name>
</gene>
<dbReference type="AlphaFoldDB" id="A0A395GKI8"/>
<feature type="compositionally biased region" description="Basic residues" evidence="1">
    <location>
        <begin position="383"/>
        <end position="398"/>
    </location>
</feature>
<evidence type="ECO:0000313" key="3">
    <source>
        <dbReference type="Proteomes" id="UP000249402"/>
    </source>
</evidence>
<dbReference type="Proteomes" id="UP000249402">
    <property type="component" value="Unassembled WGS sequence"/>
</dbReference>
<proteinExistence type="predicted"/>
<protein>
    <submittedName>
        <fullName evidence="2">Uncharacterized protein</fullName>
    </submittedName>
</protein>
<dbReference type="OrthoDB" id="4156714at2759"/>
<feature type="compositionally biased region" description="Basic and acidic residues" evidence="1">
    <location>
        <begin position="368"/>
        <end position="382"/>
    </location>
</feature>
<accession>A0A395GKI8</accession>
<evidence type="ECO:0000313" key="2">
    <source>
        <dbReference type="EMBL" id="RAK95766.1"/>
    </source>
</evidence>
<dbReference type="RefSeq" id="XP_025570094.1">
    <property type="nucleotide sequence ID" value="XM_025721069.1"/>
</dbReference>
<sequence length="398" mass="45925">MKIRRSFLDRKRAKEECCGCGGEWEETRKSNGGRCVPTAASVVSKELSHLGRSVWLKVTWSRAGWGRTKGLRFFLCPRLSPRSLENPFWYFEGKTDSRGKFPQDLQHLFQQFLEANPGSATLWKTETVRLAKSITTDQAPNTMLGLHTKRRREEAARSFASAMLASPPLRMLLANRDASDRDEKLVTYYEEAQELATCVGQTRGICEYTNLGRLTSPLFSHRSDKMKAHPNHSLWPDDPRLDGRRILFITQPAVSRLRGTTLMGIEERWARLKAVVEDGAMSKEQHQKMFRKQHAQAQEEGRRICEEKSKRQAEWNKIEKERGVNRKNQDKANLETEESRTDGDGEYKKGRKRKRITKADTAEEEENKEDKEGKQFTEEKLEGKKRRGRPATKKRAVQ</sequence>
<dbReference type="EMBL" id="KZ824485">
    <property type="protein sequence ID" value="RAK95766.1"/>
    <property type="molecule type" value="Genomic_DNA"/>
</dbReference>
<dbReference type="GeneID" id="37225934"/>
<feature type="region of interest" description="Disordered" evidence="1">
    <location>
        <begin position="283"/>
        <end position="398"/>
    </location>
</feature>
<dbReference type="VEuPathDB" id="FungiDB:BO80DRAFT_439116"/>
<keyword evidence="3" id="KW-1185">Reference proteome</keyword>
<feature type="compositionally biased region" description="Basic and acidic residues" evidence="1">
    <location>
        <begin position="297"/>
        <end position="348"/>
    </location>
</feature>
<evidence type="ECO:0000256" key="1">
    <source>
        <dbReference type="SAM" id="MobiDB-lite"/>
    </source>
</evidence>